<keyword evidence="2" id="KW-1185">Reference proteome</keyword>
<dbReference type="AlphaFoldDB" id="A0A5C3E8Y9"/>
<accession>A0A5C3E8Y9</accession>
<protein>
    <submittedName>
        <fullName evidence="1">Uncharacterized protein</fullName>
    </submittedName>
</protein>
<dbReference type="Proteomes" id="UP000324022">
    <property type="component" value="Unassembled WGS sequence"/>
</dbReference>
<evidence type="ECO:0000313" key="2">
    <source>
        <dbReference type="Proteomes" id="UP000324022"/>
    </source>
</evidence>
<organism evidence="1 2">
    <name type="scientific">Ustilago trichophora</name>
    <dbReference type="NCBI Taxonomy" id="86804"/>
    <lineage>
        <taxon>Eukaryota</taxon>
        <taxon>Fungi</taxon>
        <taxon>Dikarya</taxon>
        <taxon>Basidiomycota</taxon>
        <taxon>Ustilaginomycotina</taxon>
        <taxon>Ustilaginomycetes</taxon>
        <taxon>Ustilaginales</taxon>
        <taxon>Ustilaginaceae</taxon>
        <taxon>Ustilago</taxon>
    </lineage>
</organism>
<name>A0A5C3E8Y9_9BASI</name>
<reference evidence="1 2" key="1">
    <citation type="submission" date="2018-03" db="EMBL/GenBank/DDBJ databases">
        <authorList>
            <person name="Guldener U."/>
        </authorList>
    </citation>
    <scope>NUCLEOTIDE SEQUENCE [LARGE SCALE GENOMIC DNA]</scope>
    <source>
        <strain evidence="1 2">NBRC100155</strain>
    </source>
</reference>
<sequence length="140" mass="15645">MVSVALTWTLLPPNRVVRTDGTLVKVVKQNSAKEEIHALLSTLKRREILLLIPMMFASNFFYPMPPSLPGTLGAGDTVSLPPVKTKRHQHSGKQPALPVHRDVKTHLLAHPLPPLPPQRRNFYIGRTVHLRQNCTCPDPS</sequence>
<dbReference type="EMBL" id="OOIN01000013">
    <property type="protein sequence ID" value="SPO26021.1"/>
    <property type="molecule type" value="Genomic_DNA"/>
</dbReference>
<gene>
    <name evidence="1" type="ORF">UTRI_02295</name>
</gene>
<dbReference type="OrthoDB" id="196103at2759"/>
<proteinExistence type="predicted"/>
<evidence type="ECO:0000313" key="1">
    <source>
        <dbReference type="EMBL" id="SPO26021.1"/>
    </source>
</evidence>